<reference evidence="6" key="1">
    <citation type="journal article" date="2019" name="Int. J. Syst. Evol. Microbiol.">
        <title>The Global Catalogue of Microorganisms (GCM) 10K type strain sequencing project: providing services to taxonomists for standard genome sequencing and annotation.</title>
        <authorList>
            <consortium name="The Broad Institute Genomics Platform"/>
            <consortium name="The Broad Institute Genome Sequencing Center for Infectious Disease"/>
            <person name="Wu L."/>
            <person name="Ma J."/>
        </authorList>
    </citation>
    <scope>NUCLEOTIDE SEQUENCE [LARGE SCALE GENOMIC DNA]</scope>
    <source>
        <strain evidence="6">JCM 19134</strain>
    </source>
</reference>
<dbReference type="GO" id="GO:0003700">
    <property type="term" value="F:DNA-binding transcription factor activity"/>
    <property type="evidence" value="ECO:0007669"/>
    <property type="project" value="InterPro"/>
</dbReference>
<evidence type="ECO:0000313" key="6">
    <source>
        <dbReference type="Proteomes" id="UP001409585"/>
    </source>
</evidence>
<gene>
    <name evidence="5" type="ORF">GCM10025791_35040</name>
</gene>
<dbReference type="PRINTS" id="PR00032">
    <property type="entry name" value="HTHARAC"/>
</dbReference>
<dbReference type="SUPFAM" id="SSF46689">
    <property type="entry name" value="Homeodomain-like"/>
    <property type="match status" value="1"/>
</dbReference>
<dbReference type="AlphaFoldDB" id="A0AAV3U606"/>
<evidence type="ECO:0000259" key="4">
    <source>
        <dbReference type="PROSITE" id="PS01124"/>
    </source>
</evidence>
<dbReference type="PROSITE" id="PS01124">
    <property type="entry name" value="HTH_ARAC_FAMILY_2"/>
    <property type="match status" value="1"/>
</dbReference>
<dbReference type="GO" id="GO:0043565">
    <property type="term" value="F:sequence-specific DNA binding"/>
    <property type="evidence" value="ECO:0007669"/>
    <property type="project" value="InterPro"/>
</dbReference>
<keyword evidence="6" id="KW-1185">Reference proteome</keyword>
<evidence type="ECO:0000256" key="1">
    <source>
        <dbReference type="ARBA" id="ARBA00023015"/>
    </source>
</evidence>
<accession>A0AAV3U606</accession>
<dbReference type="PANTHER" id="PTHR43280:SF2">
    <property type="entry name" value="HTH-TYPE TRANSCRIPTIONAL REGULATOR EXSA"/>
    <property type="match status" value="1"/>
</dbReference>
<evidence type="ECO:0000256" key="3">
    <source>
        <dbReference type="ARBA" id="ARBA00023163"/>
    </source>
</evidence>
<name>A0AAV3U606_9ALTE</name>
<proteinExistence type="predicted"/>
<dbReference type="InterPro" id="IPR020449">
    <property type="entry name" value="Tscrpt_reg_AraC-type_HTH"/>
</dbReference>
<keyword evidence="1" id="KW-0805">Transcription regulation</keyword>
<dbReference type="Proteomes" id="UP001409585">
    <property type="component" value="Unassembled WGS sequence"/>
</dbReference>
<keyword evidence="2" id="KW-0238">DNA-binding</keyword>
<dbReference type="Pfam" id="PF12833">
    <property type="entry name" value="HTH_18"/>
    <property type="match status" value="1"/>
</dbReference>
<dbReference type="PANTHER" id="PTHR43280">
    <property type="entry name" value="ARAC-FAMILY TRANSCRIPTIONAL REGULATOR"/>
    <property type="match status" value="1"/>
</dbReference>
<dbReference type="InterPro" id="IPR009057">
    <property type="entry name" value="Homeodomain-like_sf"/>
</dbReference>
<sequence>MTKPNVIETLHSVAAFNRERGQATHHPLISVIDQKDSTPFFPQRYLSELFIIFLKESECEGIIYGRGEYAFYRDNLLFIAPGQVLSHHSDEQYRPQGWAIAFHPDLIAGSNINSNQFDFFCYDNNIALAVTADEKKRLLTLFAQLKDETESSTRYSPSNNLIANNPIEDQVILSYLELILRICHRLHLQTNNQTPKPNSDLLLRLEQELNFYLHSGQAQDVGLPSVQYFAEKMHLTPNYFGDVIKRETGISAKAFLEKWLTSIAKQKMADSSLNIAQIAYQLGFKHPQHFTRFFKRNVGVTPTQYR</sequence>
<dbReference type="Gene3D" id="1.10.10.60">
    <property type="entry name" value="Homeodomain-like"/>
    <property type="match status" value="2"/>
</dbReference>
<comment type="caution">
    <text evidence="5">The sequence shown here is derived from an EMBL/GenBank/DDBJ whole genome shotgun (WGS) entry which is preliminary data.</text>
</comment>
<organism evidence="5 6">
    <name type="scientific">Halioxenophilus aromaticivorans</name>
    <dbReference type="NCBI Taxonomy" id="1306992"/>
    <lineage>
        <taxon>Bacteria</taxon>
        <taxon>Pseudomonadati</taxon>
        <taxon>Pseudomonadota</taxon>
        <taxon>Gammaproteobacteria</taxon>
        <taxon>Alteromonadales</taxon>
        <taxon>Alteromonadaceae</taxon>
        <taxon>Halioxenophilus</taxon>
    </lineage>
</organism>
<evidence type="ECO:0000313" key="5">
    <source>
        <dbReference type="EMBL" id="GAA4951533.1"/>
    </source>
</evidence>
<evidence type="ECO:0000256" key="2">
    <source>
        <dbReference type="ARBA" id="ARBA00023125"/>
    </source>
</evidence>
<keyword evidence="3" id="KW-0804">Transcription</keyword>
<dbReference type="InterPro" id="IPR018060">
    <property type="entry name" value="HTH_AraC"/>
</dbReference>
<dbReference type="EMBL" id="BAABLX010000029">
    <property type="protein sequence ID" value="GAA4951533.1"/>
    <property type="molecule type" value="Genomic_DNA"/>
</dbReference>
<feature type="domain" description="HTH araC/xylS-type" evidence="4">
    <location>
        <begin position="207"/>
        <end position="306"/>
    </location>
</feature>
<dbReference type="SMART" id="SM00342">
    <property type="entry name" value="HTH_ARAC"/>
    <property type="match status" value="1"/>
</dbReference>
<protein>
    <submittedName>
        <fullName evidence="5">Helix-turn-helix domain-containing protein</fullName>
    </submittedName>
</protein>
<dbReference type="RefSeq" id="WP_345425440.1">
    <property type="nucleotide sequence ID" value="NZ_AP031496.1"/>
</dbReference>